<dbReference type="AlphaFoldDB" id="A0A2V5HXE4"/>
<feature type="non-terminal residue" evidence="1">
    <location>
        <position position="1"/>
    </location>
</feature>
<accession>A0A2V5HXE4</accession>
<name>A0A2V5HXE4_9EURO</name>
<reference evidence="1 2" key="1">
    <citation type="submission" date="2018-02" db="EMBL/GenBank/DDBJ databases">
        <title>The genomes of Aspergillus section Nigri reveals drivers in fungal speciation.</title>
        <authorList>
            <consortium name="DOE Joint Genome Institute"/>
            <person name="Vesth T.C."/>
            <person name="Nybo J."/>
            <person name="Theobald S."/>
            <person name="Brandl J."/>
            <person name="Frisvad J.C."/>
            <person name="Nielsen K.F."/>
            <person name="Lyhne E.K."/>
            <person name="Kogle M.E."/>
            <person name="Kuo A."/>
            <person name="Riley R."/>
            <person name="Clum A."/>
            <person name="Nolan M."/>
            <person name="Lipzen A."/>
            <person name="Salamov A."/>
            <person name="Henrissat B."/>
            <person name="Wiebenga A."/>
            <person name="De vries R.P."/>
            <person name="Grigoriev I.V."/>
            <person name="Mortensen U.H."/>
            <person name="Andersen M.R."/>
            <person name="Baker S.E."/>
        </authorList>
    </citation>
    <scope>NUCLEOTIDE SEQUENCE [LARGE SCALE GENOMIC DNA]</scope>
    <source>
        <strain evidence="1 2">CBS 114.80</strain>
    </source>
</reference>
<protein>
    <recommendedName>
        <fullName evidence="3">Metallothionein</fullName>
    </recommendedName>
</protein>
<organism evidence="1 2">
    <name type="scientific">Aspergillus indologenus CBS 114.80</name>
    <dbReference type="NCBI Taxonomy" id="1450541"/>
    <lineage>
        <taxon>Eukaryota</taxon>
        <taxon>Fungi</taxon>
        <taxon>Dikarya</taxon>
        <taxon>Ascomycota</taxon>
        <taxon>Pezizomycotina</taxon>
        <taxon>Eurotiomycetes</taxon>
        <taxon>Eurotiomycetidae</taxon>
        <taxon>Eurotiales</taxon>
        <taxon>Aspergillaceae</taxon>
        <taxon>Aspergillus</taxon>
        <taxon>Aspergillus subgen. Circumdati</taxon>
    </lineage>
</organism>
<evidence type="ECO:0008006" key="3">
    <source>
        <dbReference type="Google" id="ProtNLM"/>
    </source>
</evidence>
<dbReference type="EMBL" id="KZ825536">
    <property type="protein sequence ID" value="PYI29125.1"/>
    <property type="molecule type" value="Genomic_DNA"/>
</dbReference>
<evidence type="ECO:0000313" key="2">
    <source>
        <dbReference type="Proteomes" id="UP000248817"/>
    </source>
</evidence>
<evidence type="ECO:0000313" key="1">
    <source>
        <dbReference type="EMBL" id="PYI29125.1"/>
    </source>
</evidence>
<gene>
    <name evidence="1" type="ORF">BP00DRAFT_401554</name>
</gene>
<proteinExistence type="predicted"/>
<dbReference type="Proteomes" id="UP000248817">
    <property type="component" value="Unassembled WGS sequence"/>
</dbReference>
<keyword evidence="2" id="KW-1185">Reference proteome</keyword>
<sequence>TSPAFLTGSDHGCSCGASCQCPAGQCKCPVCFTCIFFRSNGGISEFSKLTSLTPQEIN</sequence>